<evidence type="ECO:0000256" key="1">
    <source>
        <dbReference type="SAM" id="MobiDB-lite"/>
    </source>
</evidence>
<protein>
    <submittedName>
        <fullName evidence="2">Uncharacterized protein</fullName>
    </submittedName>
</protein>
<reference evidence="2 3" key="1">
    <citation type="submission" date="2017-06" db="EMBL/GenBank/DDBJ databases">
        <title>Cmopartive genomic analysis of Ambrosia Fusariam Clade fungi.</title>
        <authorList>
            <person name="Stajich J.E."/>
            <person name="Carrillo J."/>
            <person name="Kijimoto T."/>
            <person name="Eskalen A."/>
            <person name="O'Donnell K."/>
            <person name="Kasson M."/>
        </authorList>
    </citation>
    <scope>NUCLEOTIDE SEQUENCE [LARGE SCALE GENOMIC DNA]</scope>
    <source>
        <strain evidence="2 3">NRRL 20438</strain>
    </source>
</reference>
<name>A0A428UAK0_9HYPO</name>
<evidence type="ECO:0000313" key="3">
    <source>
        <dbReference type="Proteomes" id="UP000288429"/>
    </source>
</evidence>
<dbReference type="Proteomes" id="UP000288429">
    <property type="component" value="Unassembled WGS sequence"/>
</dbReference>
<dbReference type="AlphaFoldDB" id="A0A428UAK0"/>
<gene>
    <name evidence="2" type="ORF">CDV31_006872</name>
</gene>
<comment type="caution">
    <text evidence="2">The sequence shown here is derived from an EMBL/GenBank/DDBJ whole genome shotgun (WGS) entry which is preliminary data.</text>
</comment>
<keyword evidence="3" id="KW-1185">Reference proteome</keyword>
<dbReference type="SUPFAM" id="SSF52047">
    <property type="entry name" value="RNI-like"/>
    <property type="match status" value="1"/>
</dbReference>
<dbReference type="EMBL" id="NIZV01000080">
    <property type="protein sequence ID" value="RSM11319.1"/>
    <property type="molecule type" value="Genomic_DNA"/>
</dbReference>
<feature type="region of interest" description="Disordered" evidence="1">
    <location>
        <begin position="500"/>
        <end position="550"/>
    </location>
</feature>
<accession>A0A428UAK0</accession>
<feature type="compositionally biased region" description="Acidic residues" evidence="1">
    <location>
        <begin position="502"/>
        <end position="530"/>
    </location>
</feature>
<dbReference type="Gene3D" id="3.80.10.10">
    <property type="entry name" value="Ribonuclease Inhibitor"/>
    <property type="match status" value="1"/>
</dbReference>
<dbReference type="InterPro" id="IPR032675">
    <property type="entry name" value="LRR_dom_sf"/>
</dbReference>
<sequence>MASTEKDASPTSLDQLPSEILREICMNLCGHCRPKNIGTNLLNPCGNKSGSPSALFNLSRTSKRLRDIALPIFYHDAGRVMPFSSWLFEIYMDSELAEHVRVLQLGHIEWGNPNELEFAMDIAEDYDMDVYDDPYVNFALENNIVFSHTCGQIYDEVMLALCPNVETIVLPICDWDDEIDSTTTLHHFAKRLKINGDSAKLHKLRHLTLAINMSDIFSIYNPGVRVILRAAPALQTLVFVGTTWLTDHHAAASFKSRAFAPALQNLTTLELINSVIPIDKEASEQDREDKGLRVLAEIISQAKKLKHFRYLTCHKANEREHLPAECLFRALQLRADTLETIEIGTNDISATEHEPVYPETRVVKSTLAPFNKLRTLRLNEAAFCKHYDSDSDIEDPELREERCQSCIVNILPPSVKHLIIGLDAYTMAARTDLLMLAQLAPYDKFPNLESLHVIILYGPGEFCVEQNAEGLQKAKKKSARLLPKLENLIGEYPLKISIEPEGSIELDQDADEDSDDEWDSGSLDGESDDGSGDHSDSDGEWDADGRSDDE</sequence>
<proteinExistence type="predicted"/>
<evidence type="ECO:0000313" key="2">
    <source>
        <dbReference type="EMBL" id="RSM11319.1"/>
    </source>
</evidence>
<feature type="compositionally biased region" description="Basic and acidic residues" evidence="1">
    <location>
        <begin position="531"/>
        <end position="550"/>
    </location>
</feature>
<organism evidence="2 3">
    <name type="scientific">Fusarium ambrosium</name>
    <dbReference type="NCBI Taxonomy" id="131363"/>
    <lineage>
        <taxon>Eukaryota</taxon>
        <taxon>Fungi</taxon>
        <taxon>Dikarya</taxon>
        <taxon>Ascomycota</taxon>
        <taxon>Pezizomycotina</taxon>
        <taxon>Sordariomycetes</taxon>
        <taxon>Hypocreomycetidae</taxon>
        <taxon>Hypocreales</taxon>
        <taxon>Nectriaceae</taxon>
        <taxon>Fusarium</taxon>
        <taxon>Fusarium solani species complex</taxon>
    </lineage>
</organism>